<accession>A0AAJ6VWZ3</accession>
<dbReference type="InterPro" id="IPR019403">
    <property type="entry name" value="Mediator_Med19_met"/>
</dbReference>
<dbReference type="PANTHER" id="PTHR22536">
    <property type="entry name" value="LUNG CANCER METASTASIS-RELATED LCMR1 PROTEIN"/>
    <property type="match status" value="1"/>
</dbReference>
<comment type="subunit">
    <text evidence="6">Component of the Mediator complex.</text>
</comment>
<keyword evidence="5 6" id="KW-0539">Nucleus</keyword>
<evidence type="ECO:0000256" key="6">
    <source>
        <dbReference type="RuleBase" id="RU364151"/>
    </source>
</evidence>
<feature type="compositionally biased region" description="Basic and acidic residues" evidence="7">
    <location>
        <begin position="15"/>
        <end position="28"/>
    </location>
</feature>
<evidence type="ECO:0000256" key="7">
    <source>
        <dbReference type="SAM" id="MobiDB-lite"/>
    </source>
</evidence>
<comment type="similarity">
    <text evidence="2 6">Belongs to the Mediator complex subunit 19 family.</text>
</comment>
<feature type="compositionally biased region" description="Basic residues" evidence="7">
    <location>
        <begin position="182"/>
        <end position="191"/>
    </location>
</feature>
<organism evidence="8 9">
    <name type="scientific">Galendromus occidentalis</name>
    <name type="common">western predatory mite</name>
    <dbReference type="NCBI Taxonomy" id="34638"/>
    <lineage>
        <taxon>Eukaryota</taxon>
        <taxon>Metazoa</taxon>
        <taxon>Ecdysozoa</taxon>
        <taxon>Arthropoda</taxon>
        <taxon>Chelicerata</taxon>
        <taxon>Arachnida</taxon>
        <taxon>Acari</taxon>
        <taxon>Parasitiformes</taxon>
        <taxon>Mesostigmata</taxon>
        <taxon>Gamasina</taxon>
        <taxon>Phytoseioidea</taxon>
        <taxon>Phytoseiidae</taxon>
        <taxon>Typhlodrominae</taxon>
        <taxon>Galendromus</taxon>
    </lineage>
</organism>
<comment type="function">
    <text evidence="6">Component of the Mediator complex, a coactivator involved in the regulated transcription of nearly all RNA polymerase II-dependent genes. Mediator functions as a bridge to convey information from gene-specific regulatory proteins to the basal RNA polymerase II transcription machinery. Mediator is recruited to promoters by direct interactions with regulatory proteins and serves as a scaffold for the assembly of a functional preinitiation complex with RNA polymerase II and the general transcription factors.</text>
</comment>
<evidence type="ECO:0000256" key="3">
    <source>
        <dbReference type="ARBA" id="ARBA00023015"/>
    </source>
</evidence>
<dbReference type="PANTHER" id="PTHR22536:SF1">
    <property type="entry name" value="MEDIATOR OF RNA POLYMERASE II TRANSCRIPTION SUBUNIT 19"/>
    <property type="match status" value="1"/>
</dbReference>
<proteinExistence type="inferred from homology"/>
<dbReference type="GO" id="GO:0016592">
    <property type="term" value="C:mediator complex"/>
    <property type="evidence" value="ECO:0007669"/>
    <property type="project" value="InterPro"/>
</dbReference>
<dbReference type="GO" id="GO:0003712">
    <property type="term" value="F:transcription coregulator activity"/>
    <property type="evidence" value="ECO:0007669"/>
    <property type="project" value="InterPro"/>
</dbReference>
<evidence type="ECO:0000256" key="1">
    <source>
        <dbReference type="ARBA" id="ARBA00004123"/>
    </source>
</evidence>
<keyword evidence="6" id="KW-0010">Activator</keyword>
<dbReference type="Pfam" id="PF10278">
    <property type="entry name" value="Med19"/>
    <property type="match status" value="1"/>
</dbReference>
<dbReference type="GeneID" id="100905132"/>
<evidence type="ECO:0000313" key="8">
    <source>
        <dbReference type="Proteomes" id="UP000694867"/>
    </source>
</evidence>
<reference evidence="9" key="1">
    <citation type="submission" date="2025-08" db="UniProtKB">
        <authorList>
            <consortium name="RefSeq"/>
        </authorList>
    </citation>
    <scope>IDENTIFICATION</scope>
</reference>
<dbReference type="Proteomes" id="UP000694867">
    <property type="component" value="Unplaced"/>
</dbReference>
<evidence type="ECO:0000256" key="2">
    <source>
        <dbReference type="ARBA" id="ARBA00009259"/>
    </source>
</evidence>
<name>A0AAJ6VWZ3_9ACAR</name>
<gene>
    <name evidence="9" type="primary">LOC100905132</name>
    <name evidence="6" type="synonym">MED19</name>
</gene>
<dbReference type="KEGG" id="goe:100905132"/>
<protein>
    <recommendedName>
        <fullName evidence="6">Mediator of RNA polymerase II transcription subunit 19</fullName>
    </recommendedName>
    <alternativeName>
        <fullName evidence="6">Mediator complex subunit 19</fullName>
    </alternativeName>
</protein>
<comment type="subcellular location">
    <subcellularLocation>
        <location evidence="1 6">Nucleus</location>
    </subcellularLocation>
</comment>
<feature type="region of interest" description="Disordered" evidence="7">
    <location>
        <begin position="1"/>
        <end position="50"/>
    </location>
</feature>
<dbReference type="RefSeq" id="XP_003741524.1">
    <property type="nucleotide sequence ID" value="XM_003741476.2"/>
</dbReference>
<evidence type="ECO:0000313" key="9">
    <source>
        <dbReference type="RefSeq" id="XP_003741524.1"/>
    </source>
</evidence>
<dbReference type="CTD" id="219541"/>
<evidence type="ECO:0000256" key="4">
    <source>
        <dbReference type="ARBA" id="ARBA00023163"/>
    </source>
</evidence>
<sequence length="274" mass="29736">MFANSLDEIYPNMYDGRRPGEYSPRRPGENSSPRAGGRSPVVSRPDTTGTLKTTISLRSTPAIVHSSHSGPFYLLKDNIKTEPVLTGATNMMLHYNLEHTFNKFIGRKVKDKLSAFLPSLPGNINIPVSADGTGDSSLRKVIQQPPVGGKELTLLSGAQLAGFRLHPGPLPDQYRTVNFQALKKKKHKKHKADTPGNETSTLGGGVGGPAMITLAAGPEGPFGSEAEKKHKKPKKHDEEKKKRKKDKKKKKRHSPEPGAPTTPLAPSATSMQIQ</sequence>
<keyword evidence="8" id="KW-1185">Reference proteome</keyword>
<feature type="compositionally biased region" description="Basic residues" evidence="7">
    <location>
        <begin position="241"/>
        <end position="253"/>
    </location>
</feature>
<keyword evidence="3 6" id="KW-0805">Transcription regulation</keyword>
<feature type="region of interest" description="Disordered" evidence="7">
    <location>
        <begin position="182"/>
        <end position="274"/>
    </location>
</feature>
<evidence type="ECO:0000256" key="5">
    <source>
        <dbReference type="ARBA" id="ARBA00023242"/>
    </source>
</evidence>
<keyword evidence="4 6" id="KW-0804">Transcription</keyword>
<dbReference type="AlphaFoldDB" id="A0AAJ6VWZ3"/>
<dbReference type="GO" id="GO:0045944">
    <property type="term" value="P:positive regulation of transcription by RNA polymerase II"/>
    <property type="evidence" value="ECO:0007669"/>
    <property type="project" value="TreeGrafter"/>
</dbReference>